<evidence type="ECO:0000313" key="3">
    <source>
        <dbReference type="Proteomes" id="UP000006038"/>
    </source>
</evidence>
<dbReference type="AlphaFoldDB" id="J3L7J4"/>
<reference evidence="2" key="1">
    <citation type="journal article" date="2013" name="Nat. Commun.">
        <title>Whole-genome sequencing of Oryza brachyantha reveals mechanisms underlying Oryza genome evolution.</title>
        <authorList>
            <person name="Chen J."/>
            <person name="Huang Q."/>
            <person name="Gao D."/>
            <person name="Wang J."/>
            <person name="Lang Y."/>
            <person name="Liu T."/>
            <person name="Li B."/>
            <person name="Bai Z."/>
            <person name="Luis Goicoechea J."/>
            <person name="Liang C."/>
            <person name="Chen C."/>
            <person name="Zhang W."/>
            <person name="Sun S."/>
            <person name="Liao Y."/>
            <person name="Zhang X."/>
            <person name="Yang L."/>
            <person name="Song C."/>
            <person name="Wang M."/>
            <person name="Shi J."/>
            <person name="Liu G."/>
            <person name="Liu J."/>
            <person name="Zhou H."/>
            <person name="Zhou W."/>
            <person name="Yu Q."/>
            <person name="An N."/>
            <person name="Chen Y."/>
            <person name="Cai Q."/>
            <person name="Wang B."/>
            <person name="Liu B."/>
            <person name="Min J."/>
            <person name="Huang Y."/>
            <person name="Wu H."/>
            <person name="Li Z."/>
            <person name="Zhang Y."/>
            <person name="Yin Y."/>
            <person name="Song W."/>
            <person name="Jiang J."/>
            <person name="Jackson S.A."/>
            <person name="Wing R.A."/>
            <person name="Wang J."/>
            <person name="Chen M."/>
        </authorList>
    </citation>
    <scope>NUCLEOTIDE SEQUENCE [LARGE SCALE GENOMIC DNA]</scope>
    <source>
        <strain evidence="2">cv. IRGC 101232</strain>
    </source>
</reference>
<dbReference type="Proteomes" id="UP000006038">
    <property type="component" value="Chromosome 1"/>
</dbReference>
<dbReference type="HOGENOM" id="CLU_2458362_0_0_1"/>
<reference evidence="2" key="2">
    <citation type="submission" date="2013-04" db="UniProtKB">
        <authorList>
            <consortium name="EnsemblPlants"/>
        </authorList>
    </citation>
    <scope>IDENTIFICATION</scope>
</reference>
<keyword evidence="1" id="KW-1133">Transmembrane helix</keyword>
<sequence>MESKDKYSLMSHSKYLCKHRRIVVSSVAADSGSEDRRGWLSFFSFLQSSLIFLLLVFFPLSSPLFLWGSSVYEASSLNVGSIFAYASKI</sequence>
<keyword evidence="1" id="KW-0472">Membrane</keyword>
<evidence type="ECO:0000256" key="1">
    <source>
        <dbReference type="SAM" id="Phobius"/>
    </source>
</evidence>
<keyword evidence="3" id="KW-1185">Reference proteome</keyword>
<accession>J3L7J4</accession>
<protein>
    <submittedName>
        <fullName evidence="2">Uncharacterized protein</fullName>
    </submittedName>
</protein>
<name>J3L7J4_ORYBR</name>
<organism evidence="2">
    <name type="scientific">Oryza brachyantha</name>
    <name type="common">malo sina</name>
    <dbReference type="NCBI Taxonomy" id="4533"/>
    <lineage>
        <taxon>Eukaryota</taxon>
        <taxon>Viridiplantae</taxon>
        <taxon>Streptophyta</taxon>
        <taxon>Embryophyta</taxon>
        <taxon>Tracheophyta</taxon>
        <taxon>Spermatophyta</taxon>
        <taxon>Magnoliopsida</taxon>
        <taxon>Liliopsida</taxon>
        <taxon>Poales</taxon>
        <taxon>Poaceae</taxon>
        <taxon>BOP clade</taxon>
        <taxon>Oryzoideae</taxon>
        <taxon>Oryzeae</taxon>
        <taxon>Oryzinae</taxon>
        <taxon>Oryza</taxon>
    </lineage>
</organism>
<dbReference type="Gramene" id="OB01G52000.1">
    <property type="protein sequence ID" value="OB01G52000.1"/>
    <property type="gene ID" value="OB01G52000"/>
</dbReference>
<proteinExistence type="predicted"/>
<feature type="transmembrane region" description="Helical" evidence="1">
    <location>
        <begin position="39"/>
        <end position="58"/>
    </location>
</feature>
<dbReference type="EnsemblPlants" id="OB01G52000.1">
    <property type="protein sequence ID" value="OB01G52000.1"/>
    <property type="gene ID" value="OB01G52000"/>
</dbReference>
<keyword evidence="1" id="KW-0812">Transmembrane</keyword>
<evidence type="ECO:0000313" key="2">
    <source>
        <dbReference type="EnsemblPlants" id="OB01G52000.1"/>
    </source>
</evidence>